<dbReference type="AlphaFoldDB" id="A0A518DBC2"/>
<dbReference type="Proteomes" id="UP000317429">
    <property type="component" value="Chromosome"/>
</dbReference>
<keyword evidence="3" id="KW-1185">Reference proteome</keyword>
<keyword evidence="1" id="KW-0812">Transmembrane</keyword>
<proteinExistence type="predicted"/>
<feature type="transmembrane region" description="Helical" evidence="1">
    <location>
        <begin position="226"/>
        <end position="253"/>
    </location>
</feature>
<evidence type="ECO:0000256" key="1">
    <source>
        <dbReference type="SAM" id="Phobius"/>
    </source>
</evidence>
<gene>
    <name evidence="2" type="ORF">Pla175_21620</name>
</gene>
<dbReference type="PANTHER" id="PTHR33452">
    <property type="entry name" value="OXIDOREDUCTASE CATD-RELATED"/>
    <property type="match status" value="1"/>
</dbReference>
<accession>A0A518DBC2</accession>
<dbReference type="PANTHER" id="PTHR33452:SF1">
    <property type="entry name" value="INNER MEMBRANE PROTEIN YPHA-RELATED"/>
    <property type="match status" value="1"/>
</dbReference>
<sequence length="313" mass="33619">MSDRCFRYPLAAALALLLLRLALGVHFFNAGVEKLSGFSSEGFLLAAKGPMALTYQSFAAGEHDWRALLSAPRQLPADAEAGPAHGDWSHRVKTDWTQMRDDFVASAELSEEQTKRAEEIVKKSFGQLDAYLAGVEDAISEYRYELWKLAELKQSPAAGELPYVNDRIADATSSTRNTPRPWVNEVAAIETQMVNQLRVIAAPTPAIDAALDPAIPLDSVNTVVTWTVLSVGVMLFIGLATPVAALVAALFLLSVMASQPPWVAGAEASFFYYQLVEVAALLAVAATGAGKWAGLDGVFRSLCSGCCRKAPDA</sequence>
<evidence type="ECO:0008006" key="4">
    <source>
        <dbReference type="Google" id="ProtNLM"/>
    </source>
</evidence>
<reference evidence="2 3" key="1">
    <citation type="submission" date="2019-02" db="EMBL/GenBank/DDBJ databases">
        <title>Deep-cultivation of Planctomycetes and their phenomic and genomic characterization uncovers novel biology.</title>
        <authorList>
            <person name="Wiegand S."/>
            <person name="Jogler M."/>
            <person name="Boedeker C."/>
            <person name="Pinto D."/>
            <person name="Vollmers J."/>
            <person name="Rivas-Marin E."/>
            <person name="Kohn T."/>
            <person name="Peeters S.H."/>
            <person name="Heuer A."/>
            <person name="Rast P."/>
            <person name="Oberbeckmann S."/>
            <person name="Bunk B."/>
            <person name="Jeske O."/>
            <person name="Meyerdierks A."/>
            <person name="Storesund J.E."/>
            <person name="Kallscheuer N."/>
            <person name="Luecker S."/>
            <person name="Lage O.M."/>
            <person name="Pohl T."/>
            <person name="Merkel B.J."/>
            <person name="Hornburger P."/>
            <person name="Mueller R.-W."/>
            <person name="Bruemmer F."/>
            <person name="Labrenz M."/>
            <person name="Spormann A.M."/>
            <person name="Op den Camp H."/>
            <person name="Overmann J."/>
            <person name="Amann R."/>
            <person name="Jetten M.S.M."/>
            <person name="Mascher T."/>
            <person name="Medema M.H."/>
            <person name="Devos D.P."/>
            <person name="Kaster A.-K."/>
            <person name="Ovreas L."/>
            <person name="Rohde M."/>
            <person name="Galperin M.Y."/>
            <person name="Jogler C."/>
        </authorList>
    </citation>
    <scope>NUCLEOTIDE SEQUENCE [LARGE SCALE GENOMIC DNA]</scope>
    <source>
        <strain evidence="2 3">Pla175</strain>
    </source>
</reference>
<keyword evidence="1" id="KW-0472">Membrane</keyword>
<dbReference type="RefSeq" id="WP_145284086.1">
    <property type="nucleotide sequence ID" value="NZ_CP036291.1"/>
</dbReference>
<evidence type="ECO:0000313" key="3">
    <source>
        <dbReference type="Proteomes" id="UP000317429"/>
    </source>
</evidence>
<keyword evidence="1" id="KW-1133">Transmembrane helix</keyword>
<dbReference type="GO" id="GO:0005886">
    <property type="term" value="C:plasma membrane"/>
    <property type="evidence" value="ECO:0007669"/>
    <property type="project" value="TreeGrafter"/>
</dbReference>
<dbReference type="InterPro" id="IPR051907">
    <property type="entry name" value="DoxX-like_oxidoreductase"/>
</dbReference>
<evidence type="ECO:0000313" key="2">
    <source>
        <dbReference type="EMBL" id="QDU88779.1"/>
    </source>
</evidence>
<dbReference type="EMBL" id="CP036291">
    <property type="protein sequence ID" value="QDU88779.1"/>
    <property type="molecule type" value="Genomic_DNA"/>
</dbReference>
<name>A0A518DBC2_9BACT</name>
<organism evidence="2 3">
    <name type="scientific">Pirellulimonas nuda</name>
    <dbReference type="NCBI Taxonomy" id="2528009"/>
    <lineage>
        <taxon>Bacteria</taxon>
        <taxon>Pseudomonadati</taxon>
        <taxon>Planctomycetota</taxon>
        <taxon>Planctomycetia</taxon>
        <taxon>Pirellulales</taxon>
        <taxon>Lacipirellulaceae</taxon>
        <taxon>Pirellulimonas</taxon>
    </lineage>
</organism>
<dbReference type="OrthoDB" id="262907at2"/>
<protein>
    <recommendedName>
        <fullName evidence="4">DoxX</fullName>
    </recommendedName>
</protein>
<dbReference type="KEGG" id="pnd:Pla175_21620"/>